<dbReference type="UniPathway" id="UPA00988"/>
<dbReference type="PROSITE" id="PS50294">
    <property type="entry name" value="WD_REPEATS_REGION"/>
    <property type="match status" value="3"/>
</dbReference>
<evidence type="ECO:0000313" key="13">
    <source>
        <dbReference type="Proteomes" id="UP000030742"/>
    </source>
</evidence>
<evidence type="ECO:0000256" key="10">
    <source>
        <dbReference type="ARBA" id="ARBA00023242"/>
    </source>
</evidence>
<dbReference type="SMART" id="SM00320">
    <property type="entry name" value="WD40"/>
    <property type="match status" value="5"/>
</dbReference>
<dbReference type="GO" id="GO:0005737">
    <property type="term" value="C:cytoplasm"/>
    <property type="evidence" value="ECO:0007669"/>
    <property type="project" value="UniProtKB-SubCell"/>
</dbReference>
<keyword evidence="9" id="KW-0677">Repeat</keyword>
<comment type="pathway">
    <text evidence="3">tRNA modification; 5-methoxycarbonylmethyl-2-thiouridine-tRNA biosynthesis.</text>
</comment>
<comment type="subcellular location">
    <subcellularLocation>
        <location evidence="2">Cytoplasm</location>
    </subcellularLocation>
    <subcellularLocation>
        <location evidence="1">Nucleus</location>
    </subcellularLocation>
</comment>
<dbReference type="InterPro" id="IPR037289">
    <property type="entry name" value="Elp2"/>
</dbReference>
<dbReference type="OrthoDB" id="27911at2759"/>
<evidence type="ECO:0000256" key="7">
    <source>
        <dbReference type="ARBA" id="ARBA00022574"/>
    </source>
</evidence>
<feature type="repeat" description="WD" evidence="11">
    <location>
        <begin position="49"/>
        <end position="82"/>
    </location>
</feature>
<dbReference type="Gene3D" id="2.130.10.10">
    <property type="entry name" value="YVTN repeat-like/Quinoprotein amine dehydrogenase"/>
    <property type="match status" value="3"/>
</dbReference>
<dbReference type="GO" id="GO:0033588">
    <property type="term" value="C:elongator holoenzyme complex"/>
    <property type="evidence" value="ECO:0007669"/>
    <property type="project" value="InterPro"/>
</dbReference>
<keyword evidence="7 11" id="KW-0853">WD repeat</keyword>
<comment type="similarity">
    <text evidence="4">Belongs to the WD repeat ELP2 family.</text>
</comment>
<feature type="repeat" description="WD" evidence="11">
    <location>
        <begin position="329"/>
        <end position="359"/>
    </location>
</feature>
<dbReference type="InterPro" id="IPR036322">
    <property type="entry name" value="WD40_repeat_dom_sf"/>
</dbReference>
<dbReference type="Proteomes" id="UP000030742">
    <property type="component" value="Unassembled WGS sequence"/>
</dbReference>
<dbReference type="Pfam" id="PF00400">
    <property type="entry name" value="WD40"/>
    <property type="match status" value="4"/>
</dbReference>
<keyword evidence="6" id="KW-0963">Cytoplasm</keyword>
<organism evidence="12 13">
    <name type="scientific">Dendroctonus ponderosae</name>
    <name type="common">Mountain pine beetle</name>
    <dbReference type="NCBI Taxonomy" id="77166"/>
    <lineage>
        <taxon>Eukaryota</taxon>
        <taxon>Metazoa</taxon>
        <taxon>Ecdysozoa</taxon>
        <taxon>Arthropoda</taxon>
        <taxon>Hexapoda</taxon>
        <taxon>Insecta</taxon>
        <taxon>Pterygota</taxon>
        <taxon>Neoptera</taxon>
        <taxon>Endopterygota</taxon>
        <taxon>Coleoptera</taxon>
        <taxon>Polyphaga</taxon>
        <taxon>Cucujiformia</taxon>
        <taxon>Curculionidae</taxon>
        <taxon>Scolytinae</taxon>
        <taxon>Dendroctonus</taxon>
    </lineage>
</organism>
<dbReference type="SUPFAM" id="SSF50978">
    <property type="entry name" value="WD40 repeat-like"/>
    <property type="match status" value="2"/>
</dbReference>
<proteinExistence type="inferred from homology"/>
<evidence type="ECO:0000256" key="4">
    <source>
        <dbReference type="ARBA" id="ARBA00005881"/>
    </source>
</evidence>
<dbReference type="InterPro" id="IPR015943">
    <property type="entry name" value="WD40/YVTN_repeat-like_dom_sf"/>
</dbReference>
<gene>
    <name evidence="12" type="ORF">D910_03965</name>
</gene>
<protein>
    <recommendedName>
        <fullName evidence="5">Elongator complex protein 2</fullName>
    </recommendedName>
</protein>
<dbReference type="PANTHER" id="PTHR44111">
    <property type="entry name" value="ELONGATOR COMPLEX PROTEIN 2"/>
    <property type="match status" value="1"/>
</dbReference>
<dbReference type="GO" id="GO:0005634">
    <property type="term" value="C:nucleus"/>
    <property type="evidence" value="ECO:0007669"/>
    <property type="project" value="UniProtKB-SubCell"/>
</dbReference>
<evidence type="ECO:0000256" key="6">
    <source>
        <dbReference type="ARBA" id="ARBA00022490"/>
    </source>
</evidence>
<accession>U4U2L4</accession>
<reference evidence="12 13" key="1">
    <citation type="journal article" date="2013" name="Genome Biol.">
        <title>Draft genome of the mountain pine beetle, Dendroctonus ponderosae Hopkins, a major forest pest.</title>
        <authorList>
            <person name="Keeling C.I."/>
            <person name="Yuen M.M."/>
            <person name="Liao N.Y."/>
            <person name="Docking T.R."/>
            <person name="Chan S.K."/>
            <person name="Taylor G.A."/>
            <person name="Palmquist D.L."/>
            <person name="Jackman S.D."/>
            <person name="Nguyen A."/>
            <person name="Li M."/>
            <person name="Henderson H."/>
            <person name="Janes J.K."/>
            <person name="Zhao Y."/>
            <person name="Pandoh P."/>
            <person name="Moore R."/>
            <person name="Sperling F.A."/>
            <person name="Huber D.P."/>
            <person name="Birol I."/>
            <person name="Jones S.J."/>
            <person name="Bohlmann J."/>
        </authorList>
    </citation>
    <scope>NUCLEOTIDE SEQUENCE</scope>
</reference>
<evidence type="ECO:0000256" key="3">
    <source>
        <dbReference type="ARBA" id="ARBA00005043"/>
    </source>
</evidence>
<dbReference type="EMBL" id="KB631827">
    <property type="protein sequence ID" value="ERL86558.1"/>
    <property type="molecule type" value="Genomic_DNA"/>
</dbReference>
<feature type="repeat" description="WD" evidence="11">
    <location>
        <begin position="237"/>
        <end position="269"/>
    </location>
</feature>
<keyword evidence="10" id="KW-0539">Nucleus</keyword>
<evidence type="ECO:0000256" key="9">
    <source>
        <dbReference type="ARBA" id="ARBA00022737"/>
    </source>
</evidence>
<feature type="repeat" description="WD" evidence="11">
    <location>
        <begin position="189"/>
        <end position="233"/>
    </location>
</feature>
<evidence type="ECO:0000256" key="11">
    <source>
        <dbReference type="PROSITE-ProRule" id="PRU00221"/>
    </source>
</evidence>
<dbReference type="InterPro" id="IPR001680">
    <property type="entry name" value="WD40_rpt"/>
</dbReference>
<evidence type="ECO:0000256" key="5">
    <source>
        <dbReference type="ARBA" id="ARBA00020267"/>
    </source>
</evidence>
<evidence type="ECO:0000256" key="2">
    <source>
        <dbReference type="ARBA" id="ARBA00004496"/>
    </source>
</evidence>
<sequence length="638" mass="67286">MEAKSVYVSSNCNQTPTGADCNENHLLAYGSCHAVLIYDLNAARVVQTLIGHTKRVNSVRWIRGSDGELVSGASDGSVVVWKPQGGAHARFILPAGGPTVNIVDGWSCNGRTIIAGAAMEPGVVRIWTRDAPGGEFRPSETCRIGRSLCMGLRLGGSATSPLLACALEDSKILLLTETDRQVWIKGSVLSGHEDWVRGLDFALNGQGELLLASSSQDSTVRIWKLPEGGEAQLEAVLAGHEGWVYSVHWGPQAAQLLSASIDNSLIIWEPDEASGLWLESARLGEVGGNVLGFYGGAFSGNRVVAHSYHGAFHIWAQDAGGRWAPASKVGGHFDAIADLAWDPRGAFVYTAGADQTVRIHGPWEGGWAEFGRPQVHGYDMNAVAVIGRFQYASGADEKIVRVFQASDGALTGPKGAAVPSLGLSNKALPVDRVADAPSGEAPGWLAQGCRNLPVGHRELAADPGVDRPQADGGPDAVRPAVQAPAGRVQGQNVVAAPQGGGRPLHFGGLQRGAPPGAFPDRLELRLDARLPLLRHRVEGREARPLGGGGWEGAGGAVDGGYFCAIGLEAGTIDFYAFKGLRSERLLHLPQGAAHHLSVRRLAFRPQGGAPGELQLCSGGADSLLRIYRLIFANSIIKD</sequence>
<dbReference type="PROSITE" id="PS50082">
    <property type="entry name" value="WD_REPEATS_2"/>
    <property type="match status" value="4"/>
</dbReference>
<keyword evidence="8" id="KW-0819">tRNA processing</keyword>
<evidence type="ECO:0000256" key="1">
    <source>
        <dbReference type="ARBA" id="ARBA00004123"/>
    </source>
</evidence>
<evidence type="ECO:0000313" key="12">
    <source>
        <dbReference type="EMBL" id="ERL86558.1"/>
    </source>
</evidence>
<dbReference type="AlphaFoldDB" id="U4U2L4"/>
<dbReference type="PANTHER" id="PTHR44111:SF1">
    <property type="entry name" value="ELONGATOR COMPLEX PROTEIN 2"/>
    <property type="match status" value="1"/>
</dbReference>
<name>U4U2L4_DENPD</name>
<dbReference type="STRING" id="77166.U4U2L4"/>
<evidence type="ECO:0000256" key="8">
    <source>
        <dbReference type="ARBA" id="ARBA00022694"/>
    </source>
</evidence>
<dbReference type="GO" id="GO:0002098">
    <property type="term" value="P:tRNA wobble uridine modification"/>
    <property type="evidence" value="ECO:0007669"/>
    <property type="project" value="InterPro"/>
</dbReference>